<reference evidence="1" key="1">
    <citation type="submission" date="2021-01" db="EMBL/GenBank/DDBJ databases">
        <title>Whole genome shotgun sequence of Actinoplanes rishiriensis NBRC 108556.</title>
        <authorList>
            <person name="Komaki H."/>
            <person name="Tamura T."/>
        </authorList>
    </citation>
    <scope>NUCLEOTIDE SEQUENCE</scope>
    <source>
        <strain evidence="1">NBRC 108556</strain>
    </source>
</reference>
<protein>
    <submittedName>
        <fullName evidence="1">Uncharacterized protein</fullName>
    </submittedName>
</protein>
<sequence length="83" mass="8982">MSLLYGVVHGPHRIVRGARWGKWGAADSGRPERHVALKYSQSHVREYPGHDGANFMIRRQDPGMGSTASNAELLAGNGLLSTA</sequence>
<comment type="caution">
    <text evidence="1">The sequence shown here is derived from an EMBL/GenBank/DDBJ whole genome shotgun (WGS) entry which is preliminary data.</text>
</comment>
<proteinExistence type="predicted"/>
<dbReference type="EMBL" id="BOMV01000101">
    <property type="protein sequence ID" value="GIF01337.1"/>
    <property type="molecule type" value="Genomic_DNA"/>
</dbReference>
<gene>
    <name evidence="1" type="ORF">Ari01nite_88010</name>
</gene>
<evidence type="ECO:0000313" key="1">
    <source>
        <dbReference type="EMBL" id="GIF01337.1"/>
    </source>
</evidence>
<organism evidence="1 2">
    <name type="scientific">Paractinoplanes rishiriensis</name>
    <dbReference type="NCBI Taxonomy" id="1050105"/>
    <lineage>
        <taxon>Bacteria</taxon>
        <taxon>Bacillati</taxon>
        <taxon>Actinomycetota</taxon>
        <taxon>Actinomycetes</taxon>
        <taxon>Micromonosporales</taxon>
        <taxon>Micromonosporaceae</taxon>
        <taxon>Paractinoplanes</taxon>
    </lineage>
</organism>
<evidence type="ECO:0000313" key="2">
    <source>
        <dbReference type="Proteomes" id="UP000636960"/>
    </source>
</evidence>
<keyword evidence="2" id="KW-1185">Reference proteome</keyword>
<accession>A0A919KCS2</accession>
<dbReference type="Proteomes" id="UP000636960">
    <property type="component" value="Unassembled WGS sequence"/>
</dbReference>
<dbReference type="AlphaFoldDB" id="A0A919KCS2"/>
<name>A0A919KCS2_9ACTN</name>